<dbReference type="Pfam" id="PF14257">
    <property type="entry name" value="DUF4349"/>
    <property type="match status" value="1"/>
</dbReference>
<evidence type="ECO:0000256" key="1">
    <source>
        <dbReference type="SAM" id="Coils"/>
    </source>
</evidence>
<feature type="transmembrane region" description="Helical" evidence="3">
    <location>
        <begin position="314"/>
        <end position="338"/>
    </location>
</feature>
<feature type="transmembrane region" description="Helical" evidence="3">
    <location>
        <begin position="44"/>
        <end position="69"/>
    </location>
</feature>
<dbReference type="Proteomes" id="UP001596507">
    <property type="component" value="Unassembled WGS sequence"/>
</dbReference>
<evidence type="ECO:0000256" key="3">
    <source>
        <dbReference type="SAM" id="Phobius"/>
    </source>
</evidence>
<evidence type="ECO:0000259" key="4">
    <source>
        <dbReference type="Pfam" id="PF14257"/>
    </source>
</evidence>
<proteinExistence type="predicted"/>
<dbReference type="InterPro" id="IPR025645">
    <property type="entry name" value="DUF4349"/>
</dbReference>
<keyword evidence="3" id="KW-1133">Transmembrane helix</keyword>
<keyword evidence="3" id="KW-0472">Membrane</keyword>
<reference evidence="6" key="1">
    <citation type="journal article" date="2019" name="Int. J. Syst. Evol. Microbiol.">
        <title>The Global Catalogue of Microorganisms (GCM) 10K type strain sequencing project: providing services to taxonomists for standard genome sequencing and annotation.</title>
        <authorList>
            <consortium name="The Broad Institute Genomics Platform"/>
            <consortium name="The Broad Institute Genome Sequencing Center for Infectious Disease"/>
            <person name="Wu L."/>
            <person name="Ma J."/>
        </authorList>
    </citation>
    <scope>NUCLEOTIDE SEQUENCE [LARGE SCALE GENOMIC DNA]</scope>
    <source>
        <strain evidence="6">CGMCC 1.15772</strain>
    </source>
</reference>
<accession>A0ABW2HAY0</accession>
<sequence length="361" mass="36920">MNERIAEEQPLPELSDRRVAELEMSIFRRIGSERRAAQQRRRRIWIGAGAAAGVIVIAAVIAPVLPAVMVGSSSGSSSAESAADAPVQSDQDMAGGVDETSGGSAGEEGEAAARQIIATANAAVTVADVEAAAETIADEAVDRGGYVESMSVGGSGGEAPVDADGVIVGPYPSEGGGWITVRVPADELTGALGTLSDVGEVTSSEVTRSDVTGQTVDLQARIDAAQASVDRLTVLMSQAGDLGDLIEAESALADRQANLESYQQELKLLKDQVAMSSLTVSLSPEVAVATADPAGFGDGFAAGWSGLVATLNGIVVALGFLLPWIVLAGVVLVAVWAARRGLRARRTRSRTPEDGEGGSIL</sequence>
<evidence type="ECO:0000256" key="2">
    <source>
        <dbReference type="SAM" id="MobiDB-lite"/>
    </source>
</evidence>
<keyword evidence="6" id="KW-1185">Reference proteome</keyword>
<feature type="region of interest" description="Disordered" evidence="2">
    <location>
        <begin position="72"/>
        <end position="110"/>
    </location>
</feature>
<feature type="coiled-coil region" evidence="1">
    <location>
        <begin position="245"/>
        <end position="279"/>
    </location>
</feature>
<keyword evidence="3" id="KW-0812">Transmembrane</keyword>
<organism evidence="5 6">
    <name type="scientific">Microbacterium fluvii</name>
    <dbReference type="NCBI Taxonomy" id="415215"/>
    <lineage>
        <taxon>Bacteria</taxon>
        <taxon>Bacillati</taxon>
        <taxon>Actinomycetota</taxon>
        <taxon>Actinomycetes</taxon>
        <taxon>Micrococcales</taxon>
        <taxon>Microbacteriaceae</taxon>
        <taxon>Microbacterium</taxon>
    </lineage>
</organism>
<gene>
    <name evidence="5" type="ORF">ACFQRL_05955</name>
</gene>
<dbReference type="EMBL" id="JBHTBE010000001">
    <property type="protein sequence ID" value="MFC7268498.1"/>
    <property type="molecule type" value="Genomic_DNA"/>
</dbReference>
<evidence type="ECO:0000313" key="6">
    <source>
        <dbReference type="Proteomes" id="UP001596507"/>
    </source>
</evidence>
<evidence type="ECO:0000313" key="5">
    <source>
        <dbReference type="EMBL" id="MFC7268498.1"/>
    </source>
</evidence>
<feature type="domain" description="DUF4349" evidence="4">
    <location>
        <begin position="114"/>
        <end position="336"/>
    </location>
</feature>
<feature type="compositionally biased region" description="Low complexity" evidence="2">
    <location>
        <begin position="72"/>
        <end position="85"/>
    </location>
</feature>
<keyword evidence="1" id="KW-0175">Coiled coil</keyword>
<comment type="caution">
    <text evidence="5">The sequence shown here is derived from an EMBL/GenBank/DDBJ whole genome shotgun (WGS) entry which is preliminary data.</text>
</comment>
<name>A0ABW2HAY0_9MICO</name>
<dbReference type="RefSeq" id="WP_262873393.1">
    <property type="nucleotide sequence ID" value="NZ_BAABKW010000002.1"/>
</dbReference>
<protein>
    <submittedName>
        <fullName evidence="5">DUF4349 domain-containing protein</fullName>
    </submittedName>
</protein>